<dbReference type="Pfam" id="PF03600">
    <property type="entry name" value="CitMHS"/>
    <property type="match status" value="1"/>
</dbReference>
<keyword evidence="2" id="KW-0813">Transport</keyword>
<feature type="transmembrane region" description="Helical" evidence="7">
    <location>
        <begin position="510"/>
        <end position="532"/>
    </location>
</feature>
<protein>
    <submittedName>
        <fullName evidence="9">SLC13 family permease</fullName>
    </submittedName>
</protein>
<gene>
    <name evidence="9" type="ORF">DDZ15_02235</name>
</gene>
<dbReference type="GO" id="GO:0006813">
    <property type="term" value="P:potassium ion transport"/>
    <property type="evidence" value="ECO:0007669"/>
    <property type="project" value="InterPro"/>
</dbReference>
<dbReference type="PROSITE" id="PS51202">
    <property type="entry name" value="RCK_C"/>
    <property type="match status" value="2"/>
</dbReference>
<dbReference type="PANTHER" id="PTHR43652:SF2">
    <property type="entry name" value="BASIC AMINO ACID ANTIPORTER YFCC-RELATED"/>
    <property type="match status" value="1"/>
</dbReference>
<keyword evidence="10" id="KW-1185">Reference proteome</keyword>
<proteinExistence type="predicted"/>
<comment type="subcellular location">
    <subcellularLocation>
        <location evidence="1">Membrane</location>
        <topology evidence="1">Multi-pass membrane protein</topology>
    </subcellularLocation>
</comment>
<evidence type="ECO:0000256" key="7">
    <source>
        <dbReference type="SAM" id="Phobius"/>
    </source>
</evidence>
<feature type="transmembrane region" description="Helical" evidence="7">
    <location>
        <begin position="95"/>
        <end position="119"/>
    </location>
</feature>
<keyword evidence="3 7" id="KW-0812">Transmembrane</keyword>
<keyword evidence="6 7" id="KW-0472">Membrane</keyword>
<feature type="transmembrane region" description="Helical" evidence="7">
    <location>
        <begin position="131"/>
        <end position="153"/>
    </location>
</feature>
<sequence>METEIIIVLTIMSFTIFMLVTEIVRIDVTALITMLALSWSGILTTGEALAGFSSNAVVAMIAVMILGEGVARTGMMSRFSKWLLKRVGKKKSSVLGSLSLSVGTLSGVIQNIGAAALFLPSIMDIARRIKVSASVLIMPIGFAAIIGGTLTMVGSGHLILTNDLLANAGLDPYGLFAVTPVGVALLVAAILFFVLLGKYFLPQGSSEGAVDKTEQEKIMDAFSLKKDIRYFRVEPISALAEKTIEESGIWSRHGVNILALRDANETKYGPWRETVLQPGDIMALYGDTEKLNRYVQENNLTETHDETIFEGIDDPEEAGFVEVIVPPSSDLVGQSIREFSLRRRYAVEPIMLFSEGERVEDDFSDHKIRGGDTFIIYGPWRNIKELQNTDPFVVATTVTADVKDRSKTWQAAGSFLLAIGLAMSGFSISIAFLTGAVAMVLLNVLSIQEAYKSIEWKVVFLLVGLIPLGTAMQNSGTAQFLAENVMSLIEGSSLLVLLFTVAILSTGFSLVMSNVGAVVVLAPLVVGIGTIAGVDPRPLVLLAAVNAGNSFVLPTHQVNALMMSAGGYKTKDYFRAGGGMTLVFLVVSVLFFYYTFF</sequence>
<feature type="transmembrane region" description="Helical" evidence="7">
    <location>
        <begin position="415"/>
        <end position="442"/>
    </location>
</feature>
<dbReference type="OrthoDB" id="9765532at2"/>
<dbReference type="EMBL" id="QGGB01000002">
    <property type="protein sequence ID" value="PWN08048.1"/>
    <property type="molecule type" value="Genomic_DNA"/>
</dbReference>
<evidence type="ECO:0000259" key="8">
    <source>
        <dbReference type="PROSITE" id="PS51202"/>
    </source>
</evidence>
<feature type="domain" description="RCK C-terminal" evidence="8">
    <location>
        <begin position="306"/>
        <end position="392"/>
    </location>
</feature>
<comment type="caution">
    <text evidence="9">The sequence shown here is derived from an EMBL/GenBank/DDBJ whole genome shotgun (WGS) entry which is preliminary data.</text>
</comment>
<feature type="transmembrane region" description="Helical" evidence="7">
    <location>
        <begin position="454"/>
        <end position="472"/>
    </location>
</feature>
<evidence type="ECO:0000256" key="1">
    <source>
        <dbReference type="ARBA" id="ARBA00004141"/>
    </source>
</evidence>
<dbReference type="Pfam" id="PF02080">
    <property type="entry name" value="TrkA_C"/>
    <property type="match status" value="2"/>
</dbReference>
<dbReference type="InterPro" id="IPR004680">
    <property type="entry name" value="Cit_transptr-like_dom"/>
</dbReference>
<feature type="transmembrane region" description="Helical" evidence="7">
    <location>
        <begin position="539"/>
        <end position="556"/>
    </location>
</feature>
<keyword evidence="4" id="KW-0677">Repeat</keyword>
<dbReference type="InterPro" id="IPR006037">
    <property type="entry name" value="RCK_C"/>
</dbReference>
<dbReference type="RefSeq" id="WP_109644792.1">
    <property type="nucleotide sequence ID" value="NZ_QGGB01000002.1"/>
</dbReference>
<reference evidence="9 10" key="1">
    <citation type="submission" date="2018-05" db="EMBL/GenBank/DDBJ databases">
        <title>Rhodohalobacter halophilus gen. nov., sp. nov., a moderately halophilic member of the family Balneolaceae.</title>
        <authorList>
            <person name="Liu Z.-W."/>
        </authorList>
    </citation>
    <scope>NUCLEOTIDE SEQUENCE [LARGE SCALE GENOMIC DNA]</scope>
    <source>
        <strain evidence="9 10">8A47</strain>
    </source>
</reference>
<evidence type="ECO:0000313" key="10">
    <source>
        <dbReference type="Proteomes" id="UP000245533"/>
    </source>
</evidence>
<name>A0A316TVR4_9BACT</name>
<feature type="domain" description="RCK C-terminal" evidence="8">
    <location>
        <begin position="216"/>
        <end position="300"/>
    </location>
</feature>
<organism evidence="9 10">
    <name type="scientific">Rhodohalobacter mucosus</name>
    <dbReference type="NCBI Taxonomy" id="2079485"/>
    <lineage>
        <taxon>Bacteria</taxon>
        <taxon>Pseudomonadati</taxon>
        <taxon>Balneolota</taxon>
        <taxon>Balneolia</taxon>
        <taxon>Balneolales</taxon>
        <taxon>Balneolaceae</taxon>
        <taxon>Rhodohalobacter</taxon>
    </lineage>
</organism>
<feature type="transmembrane region" description="Helical" evidence="7">
    <location>
        <begin position="484"/>
        <end position="504"/>
    </location>
</feature>
<dbReference type="GO" id="GO:0005886">
    <property type="term" value="C:plasma membrane"/>
    <property type="evidence" value="ECO:0007669"/>
    <property type="project" value="TreeGrafter"/>
</dbReference>
<dbReference type="Proteomes" id="UP000245533">
    <property type="component" value="Unassembled WGS sequence"/>
</dbReference>
<feature type="transmembrane region" description="Helical" evidence="7">
    <location>
        <begin position="5"/>
        <end position="24"/>
    </location>
</feature>
<dbReference type="InterPro" id="IPR051679">
    <property type="entry name" value="DASS-Related_Transporters"/>
</dbReference>
<evidence type="ECO:0000256" key="5">
    <source>
        <dbReference type="ARBA" id="ARBA00022989"/>
    </source>
</evidence>
<evidence type="ECO:0000256" key="2">
    <source>
        <dbReference type="ARBA" id="ARBA00022448"/>
    </source>
</evidence>
<dbReference type="Gene3D" id="3.30.70.1450">
    <property type="entry name" value="Regulator of K+ conductance, C-terminal domain"/>
    <property type="match status" value="2"/>
</dbReference>
<feature type="transmembrane region" description="Helical" evidence="7">
    <location>
        <begin position="57"/>
        <end position="75"/>
    </location>
</feature>
<evidence type="ECO:0000256" key="3">
    <source>
        <dbReference type="ARBA" id="ARBA00022692"/>
    </source>
</evidence>
<dbReference type="PANTHER" id="PTHR43652">
    <property type="entry name" value="BASIC AMINO ACID ANTIPORTER YFCC-RELATED"/>
    <property type="match status" value="1"/>
</dbReference>
<dbReference type="InterPro" id="IPR036721">
    <property type="entry name" value="RCK_C_sf"/>
</dbReference>
<keyword evidence="5 7" id="KW-1133">Transmembrane helix</keyword>
<dbReference type="GO" id="GO:0008324">
    <property type="term" value="F:monoatomic cation transmembrane transporter activity"/>
    <property type="evidence" value="ECO:0007669"/>
    <property type="project" value="InterPro"/>
</dbReference>
<evidence type="ECO:0000256" key="6">
    <source>
        <dbReference type="ARBA" id="ARBA00023136"/>
    </source>
</evidence>
<dbReference type="SUPFAM" id="SSF116726">
    <property type="entry name" value="TrkA C-terminal domain-like"/>
    <property type="match status" value="2"/>
</dbReference>
<feature type="transmembrane region" description="Helical" evidence="7">
    <location>
        <begin position="173"/>
        <end position="196"/>
    </location>
</feature>
<feature type="transmembrane region" description="Helical" evidence="7">
    <location>
        <begin position="576"/>
        <end position="596"/>
    </location>
</feature>
<evidence type="ECO:0000313" key="9">
    <source>
        <dbReference type="EMBL" id="PWN08048.1"/>
    </source>
</evidence>
<accession>A0A316TVR4</accession>
<evidence type="ECO:0000256" key="4">
    <source>
        <dbReference type="ARBA" id="ARBA00022737"/>
    </source>
</evidence>
<dbReference type="AlphaFoldDB" id="A0A316TVR4"/>